<gene>
    <name evidence="10" type="ORF">PV08_04179</name>
</gene>
<dbReference type="Proteomes" id="UP000053328">
    <property type="component" value="Unassembled WGS sequence"/>
</dbReference>
<dbReference type="AlphaFoldDB" id="A0A0D2BDJ0"/>
<name>A0A0D2BDJ0_9EURO</name>
<feature type="transmembrane region" description="Helical" evidence="8">
    <location>
        <begin position="277"/>
        <end position="299"/>
    </location>
</feature>
<evidence type="ECO:0000256" key="3">
    <source>
        <dbReference type="ARBA" id="ARBA00022448"/>
    </source>
</evidence>
<dbReference type="RefSeq" id="XP_016237204.1">
    <property type="nucleotide sequence ID" value="XM_016378527.1"/>
</dbReference>
<dbReference type="InterPro" id="IPR005829">
    <property type="entry name" value="Sugar_transporter_CS"/>
</dbReference>
<keyword evidence="11" id="KW-1185">Reference proteome</keyword>
<dbReference type="InterPro" id="IPR003663">
    <property type="entry name" value="Sugar/inositol_transpt"/>
</dbReference>
<feature type="transmembrane region" description="Helical" evidence="8">
    <location>
        <begin position="345"/>
        <end position="366"/>
    </location>
</feature>
<sequence length="547" mass="59892">MALKSGRTWTWRNFTVCYLISLGMIAMGYPAAVISTTLAQPSFLIYMGLLDLEAQPPRLTGDAEGLIGAMSGVFQAGAAINVFIASYVADKWGRKASFHYLCLLSVFGGALICGSKNVTMFIVGRFFAGAGSWGYMVITPFYTAELAPAGLRGLMVGLTGINLSVAYVLSAFMGLAFHFVKNPGAQWRGPLGLALVWPVLVSLVCFFIPESPRYLLMKGKVDEAREVVFKLHSSKDDPDQELARGEFYQMTKQTELERQLTPSYLEMIRKPSYRKRVLLTMGYAFFGQSTGVLVLNNYGPTIYKELGYDTVIQLILQCGWVTLGLIGVSLSALIMDRVGRKPLMIVGLAGCCVSLALEAAMVASFAKEGTNKAGLRMGVAAAYMFTLFYTFGFDSAGFVFFSEVYPSHLRARGLAIVIATVALTDLVYLEVTETAFANIGWKFYLVFIILSAVGTVFTYFFIPETKNIPLEEMGTIFGDDVAVYGEDLRVDHRTHELIVDGHGDRTHQLERVATEAGIDKRPSSDVSKLEGDNPSVQHVNVAETVHG</sequence>
<evidence type="ECO:0000259" key="9">
    <source>
        <dbReference type="PROSITE" id="PS50850"/>
    </source>
</evidence>
<dbReference type="FunFam" id="1.20.1250.20:FF:001515">
    <property type="entry name" value="Uncharacterized protein"/>
    <property type="match status" value="1"/>
</dbReference>
<dbReference type="PROSITE" id="PS00216">
    <property type="entry name" value="SUGAR_TRANSPORT_1"/>
    <property type="match status" value="1"/>
</dbReference>
<dbReference type="SUPFAM" id="SSF103473">
    <property type="entry name" value="MFS general substrate transporter"/>
    <property type="match status" value="1"/>
</dbReference>
<evidence type="ECO:0000256" key="7">
    <source>
        <dbReference type="RuleBase" id="RU003346"/>
    </source>
</evidence>
<feature type="transmembrane region" description="Helical" evidence="8">
    <location>
        <begin position="378"/>
        <end position="401"/>
    </location>
</feature>
<organism evidence="10 11">
    <name type="scientific">Exophiala spinifera</name>
    <dbReference type="NCBI Taxonomy" id="91928"/>
    <lineage>
        <taxon>Eukaryota</taxon>
        <taxon>Fungi</taxon>
        <taxon>Dikarya</taxon>
        <taxon>Ascomycota</taxon>
        <taxon>Pezizomycotina</taxon>
        <taxon>Eurotiomycetes</taxon>
        <taxon>Chaetothyriomycetidae</taxon>
        <taxon>Chaetothyriales</taxon>
        <taxon>Herpotrichiellaceae</taxon>
        <taxon>Exophiala</taxon>
    </lineage>
</organism>
<dbReference type="Pfam" id="PF00083">
    <property type="entry name" value="Sugar_tr"/>
    <property type="match status" value="1"/>
</dbReference>
<dbReference type="Gene3D" id="1.20.1250.20">
    <property type="entry name" value="MFS general substrate transporter like domains"/>
    <property type="match status" value="1"/>
</dbReference>
<feature type="transmembrane region" description="Helical" evidence="8">
    <location>
        <begin position="118"/>
        <end position="142"/>
    </location>
</feature>
<feature type="transmembrane region" description="Helical" evidence="8">
    <location>
        <begin position="16"/>
        <end position="46"/>
    </location>
</feature>
<feature type="transmembrane region" description="Helical" evidence="8">
    <location>
        <begin position="154"/>
        <end position="179"/>
    </location>
</feature>
<evidence type="ECO:0000256" key="5">
    <source>
        <dbReference type="ARBA" id="ARBA00022989"/>
    </source>
</evidence>
<evidence type="ECO:0000256" key="8">
    <source>
        <dbReference type="SAM" id="Phobius"/>
    </source>
</evidence>
<dbReference type="InterPro" id="IPR050360">
    <property type="entry name" value="MFS_Sugar_Transporters"/>
</dbReference>
<dbReference type="PROSITE" id="PS50850">
    <property type="entry name" value="MFS"/>
    <property type="match status" value="1"/>
</dbReference>
<dbReference type="HOGENOM" id="CLU_001265_30_13_1"/>
<feature type="transmembrane region" description="Helical" evidence="8">
    <location>
        <begin position="191"/>
        <end position="208"/>
    </location>
</feature>
<feature type="transmembrane region" description="Helical" evidence="8">
    <location>
        <begin position="443"/>
        <end position="462"/>
    </location>
</feature>
<keyword evidence="5 8" id="KW-1133">Transmembrane helix</keyword>
<feature type="domain" description="Major facilitator superfamily (MFS) profile" evidence="9">
    <location>
        <begin position="16"/>
        <end position="466"/>
    </location>
</feature>
<dbReference type="EMBL" id="KN847494">
    <property type="protein sequence ID" value="KIW16988.1"/>
    <property type="molecule type" value="Genomic_DNA"/>
</dbReference>
<dbReference type="PANTHER" id="PTHR48022">
    <property type="entry name" value="PLASTIDIC GLUCOSE TRANSPORTER 4"/>
    <property type="match status" value="1"/>
</dbReference>
<dbReference type="InterPro" id="IPR036259">
    <property type="entry name" value="MFS_trans_sf"/>
</dbReference>
<evidence type="ECO:0000256" key="4">
    <source>
        <dbReference type="ARBA" id="ARBA00022692"/>
    </source>
</evidence>
<protein>
    <recommendedName>
        <fullName evidence="9">Major facilitator superfamily (MFS) profile domain-containing protein</fullName>
    </recommendedName>
</protein>
<dbReference type="InterPro" id="IPR005828">
    <property type="entry name" value="MFS_sugar_transport-like"/>
</dbReference>
<feature type="transmembrane region" description="Helical" evidence="8">
    <location>
        <begin position="413"/>
        <end position="431"/>
    </location>
</feature>
<proteinExistence type="inferred from homology"/>
<feature type="transmembrane region" description="Helical" evidence="8">
    <location>
        <begin position="311"/>
        <end position="333"/>
    </location>
</feature>
<dbReference type="InterPro" id="IPR020846">
    <property type="entry name" value="MFS_dom"/>
</dbReference>
<reference evidence="10 11" key="1">
    <citation type="submission" date="2015-01" db="EMBL/GenBank/DDBJ databases">
        <title>The Genome Sequence of Exophiala spinifera CBS89968.</title>
        <authorList>
            <consortium name="The Broad Institute Genomics Platform"/>
            <person name="Cuomo C."/>
            <person name="de Hoog S."/>
            <person name="Gorbushina A."/>
            <person name="Stielow B."/>
            <person name="Teixiera M."/>
            <person name="Abouelleil A."/>
            <person name="Chapman S.B."/>
            <person name="Priest M."/>
            <person name="Young S.K."/>
            <person name="Wortman J."/>
            <person name="Nusbaum C."/>
            <person name="Birren B."/>
        </authorList>
    </citation>
    <scope>NUCLEOTIDE SEQUENCE [LARGE SCALE GENOMIC DNA]</scope>
    <source>
        <strain evidence="10 11">CBS 89968</strain>
    </source>
</reference>
<comment type="subcellular location">
    <subcellularLocation>
        <location evidence="1">Membrane</location>
        <topology evidence="1">Multi-pass membrane protein</topology>
    </subcellularLocation>
</comment>
<evidence type="ECO:0000313" key="11">
    <source>
        <dbReference type="Proteomes" id="UP000053328"/>
    </source>
</evidence>
<keyword evidence="3 7" id="KW-0813">Transport</keyword>
<evidence type="ECO:0000256" key="2">
    <source>
        <dbReference type="ARBA" id="ARBA00010992"/>
    </source>
</evidence>
<feature type="transmembrane region" description="Helical" evidence="8">
    <location>
        <begin position="66"/>
        <end position="89"/>
    </location>
</feature>
<dbReference type="NCBIfam" id="TIGR00879">
    <property type="entry name" value="SP"/>
    <property type="match status" value="1"/>
</dbReference>
<evidence type="ECO:0000313" key="10">
    <source>
        <dbReference type="EMBL" id="KIW16988.1"/>
    </source>
</evidence>
<evidence type="ECO:0000256" key="1">
    <source>
        <dbReference type="ARBA" id="ARBA00004141"/>
    </source>
</evidence>
<keyword evidence="6 8" id="KW-0472">Membrane</keyword>
<dbReference type="GO" id="GO:0016020">
    <property type="term" value="C:membrane"/>
    <property type="evidence" value="ECO:0007669"/>
    <property type="project" value="UniProtKB-SubCell"/>
</dbReference>
<dbReference type="VEuPathDB" id="FungiDB:PV08_04179"/>
<accession>A0A0D2BDJ0</accession>
<comment type="similarity">
    <text evidence="2 7">Belongs to the major facilitator superfamily. Sugar transporter (TC 2.A.1.1) family.</text>
</comment>
<dbReference type="OrthoDB" id="6612291at2759"/>
<keyword evidence="4 8" id="KW-0812">Transmembrane</keyword>
<dbReference type="GO" id="GO:0005351">
    <property type="term" value="F:carbohydrate:proton symporter activity"/>
    <property type="evidence" value="ECO:0007669"/>
    <property type="project" value="TreeGrafter"/>
</dbReference>
<evidence type="ECO:0000256" key="6">
    <source>
        <dbReference type="ARBA" id="ARBA00023136"/>
    </source>
</evidence>
<dbReference type="GeneID" id="27331262"/>
<dbReference type="PANTHER" id="PTHR48022:SF11">
    <property type="entry name" value="MONOSACCHARIDE TRANSPORTER (HXT8), PUTATIVE (AFU_ORTHOLOGUE AFUA_2G08120)-RELATED"/>
    <property type="match status" value="1"/>
</dbReference>